<gene>
    <name evidence="2" type="ORF">C8E83_3856</name>
</gene>
<dbReference type="InterPro" id="IPR029068">
    <property type="entry name" value="Glyas_Bleomycin-R_OHBP_Dase"/>
</dbReference>
<dbReference type="EMBL" id="RBKS01000001">
    <property type="protein sequence ID" value="RKR76679.1"/>
    <property type="molecule type" value="Genomic_DNA"/>
</dbReference>
<evidence type="ECO:0000313" key="2">
    <source>
        <dbReference type="EMBL" id="RKR76679.1"/>
    </source>
</evidence>
<dbReference type="Pfam" id="PF18029">
    <property type="entry name" value="Glyoxalase_6"/>
    <property type="match status" value="1"/>
</dbReference>
<dbReference type="PANTHER" id="PTHR35908">
    <property type="entry name" value="HYPOTHETICAL FUSION PROTEIN"/>
    <property type="match status" value="1"/>
</dbReference>
<comment type="caution">
    <text evidence="2">The sequence shown here is derived from an EMBL/GenBank/DDBJ whole genome shotgun (WGS) entry which is preliminary data.</text>
</comment>
<dbReference type="SUPFAM" id="SSF54593">
    <property type="entry name" value="Glyoxalase/Bleomycin resistance protein/Dihydroxybiphenyl dioxygenase"/>
    <property type="match status" value="1"/>
</dbReference>
<dbReference type="PANTHER" id="PTHR35908:SF1">
    <property type="entry name" value="CONSERVED PROTEIN"/>
    <property type="match status" value="1"/>
</dbReference>
<keyword evidence="3" id="KW-1185">Reference proteome</keyword>
<dbReference type="InterPro" id="IPR041581">
    <property type="entry name" value="Glyoxalase_6"/>
</dbReference>
<dbReference type="CDD" id="cd06587">
    <property type="entry name" value="VOC"/>
    <property type="match status" value="1"/>
</dbReference>
<evidence type="ECO:0000313" key="3">
    <source>
        <dbReference type="Proteomes" id="UP000280008"/>
    </source>
</evidence>
<dbReference type="InterPro" id="IPR037523">
    <property type="entry name" value="VOC_core"/>
</dbReference>
<evidence type="ECO:0000259" key="1">
    <source>
        <dbReference type="PROSITE" id="PS51819"/>
    </source>
</evidence>
<dbReference type="RefSeq" id="WP_121371625.1">
    <property type="nucleotide sequence ID" value="NZ_RBKS01000001.1"/>
</dbReference>
<sequence>MSVRWYSIVIDTPDPLGLATWWSKTLGWPVIYEGDGEAVVSESETHEPGLCFVKVDDPKTVKNRLHIDLASWPDDDQEAEVQRLLDRGATRVDVGQGDVSWVVLADPEGNEFCVLTPRDV</sequence>
<proteinExistence type="predicted"/>
<protein>
    <recommendedName>
        <fullName evidence="1">VOC domain-containing protein</fullName>
    </recommendedName>
</protein>
<dbReference type="OrthoDB" id="5524593at2"/>
<feature type="domain" description="VOC" evidence="1">
    <location>
        <begin position="4"/>
        <end position="117"/>
    </location>
</feature>
<organism evidence="2 3">
    <name type="scientific">Frondihabitans australicus</name>
    <dbReference type="NCBI Taxonomy" id="386892"/>
    <lineage>
        <taxon>Bacteria</taxon>
        <taxon>Bacillati</taxon>
        <taxon>Actinomycetota</taxon>
        <taxon>Actinomycetes</taxon>
        <taxon>Micrococcales</taxon>
        <taxon>Microbacteriaceae</taxon>
        <taxon>Frondihabitans</taxon>
    </lineage>
</organism>
<name>A0A495ILP2_9MICO</name>
<reference evidence="2 3" key="1">
    <citation type="submission" date="2018-10" db="EMBL/GenBank/DDBJ databases">
        <title>Sequencing the genomes of 1000 actinobacteria strains.</title>
        <authorList>
            <person name="Klenk H.-P."/>
        </authorList>
    </citation>
    <scope>NUCLEOTIDE SEQUENCE [LARGE SCALE GENOMIC DNA]</scope>
    <source>
        <strain evidence="2 3">DSM 17894</strain>
    </source>
</reference>
<dbReference type="Proteomes" id="UP000280008">
    <property type="component" value="Unassembled WGS sequence"/>
</dbReference>
<dbReference type="PROSITE" id="PS51819">
    <property type="entry name" value="VOC"/>
    <property type="match status" value="1"/>
</dbReference>
<dbReference type="Gene3D" id="3.10.180.10">
    <property type="entry name" value="2,3-Dihydroxybiphenyl 1,2-Dioxygenase, domain 1"/>
    <property type="match status" value="1"/>
</dbReference>
<dbReference type="AlphaFoldDB" id="A0A495ILP2"/>
<accession>A0A495ILP2</accession>